<dbReference type="FunFam" id="3.40.1180.10:FF:000001">
    <property type="entry name" value="(2E,6E)-farnesyl-diphosphate-specific ditrans,polycis-undecaprenyl-diphosphate synthase"/>
    <property type="match status" value="1"/>
</dbReference>
<dbReference type="PANTHER" id="PTHR10291:SF0">
    <property type="entry name" value="DEHYDRODOLICHYL DIPHOSPHATE SYNTHASE 2"/>
    <property type="match status" value="1"/>
</dbReference>
<organism evidence="3 4">
    <name type="scientific">Kosmotoga pacifica</name>
    <dbReference type="NCBI Taxonomy" id="1330330"/>
    <lineage>
        <taxon>Bacteria</taxon>
        <taxon>Thermotogati</taxon>
        <taxon>Thermotogota</taxon>
        <taxon>Thermotogae</taxon>
        <taxon>Kosmotogales</taxon>
        <taxon>Kosmotogaceae</taxon>
        <taxon>Kosmotoga</taxon>
    </lineage>
</organism>
<dbReference type="PANTHER" id="PTHR10291">
    <property type="entry name" value="DEHYDRODOLICHYL DIPHOSPHATE SYNTHASE FAMILY MEMBER"/>
    <property type="match status" value="1"/>
</dbReference>
<evidence type="ECO:0000313" key="4">
    <source>
        <dbReference type="Proteomes" id="UP000035159"/>
    </source>
</evidence>
<keyword evidence="2" id="KW-0460">Magnesium</keyword>
<dbReference type="AlphaFoldDB" id="A0A0G2ZDV5"/>
<feature type="binding site" evidence="2">
    <location>
        <position position="174"/>
    </location>
    <ligand>
        <name>substrate</name>
    </ligand>
</feature>
<dbReference type="GO" id="GO:0016094">
    <property type="term" value="P:polyprenol biosynthetic process"/>
    <property type="evidence" value="ECO:0007669"/>
    <property type="project" value="TreeGrafter"/>
</dbReference>
<dbReference type="Pfam" id="PF01255">
    <property type="entry name" value="Prenyltransf"/>
    <property type="match status" value="1"/>
</dbReference>
<feature type="binding site" evidence="2">
    <location>
        <position position="63"/>
    </location>
    <ligand>
        <name>substrate</name>
    </ligand>
</feature>
<dbReference type="KEGG" id="kpf:IX53_03120"/>
<feature type="active site" evidence="2">
    <location>
        <position position="12"/>
    </location>
</feature>
<keyword evidence="1 2" id="KW-0808">Transferase</keyword>
<dbReference type="InterPro" id="IPR036424">
    <property type="entry name" value="UPP_synth-like_sf"/>
</dbReference>
<reference evidence="3 4" key="1">
    <citation type="submission" date="2015-04" db="EMBL/GenBank/DDBJ databases">
        <title>Complete Genome Sequence of Kosmotoga pacifica SLHLJ1.</title>
        <authorList>
            <person name="Jiang L.J."/>
            <person name="Shao Z.Z."/>
            <person name="Jebbar M."/>
        </authorList>
    </citation>
    <scope>NUCLEOTIDE SEQUENCE [LARGE SCALE GENOMIC DNA]</scope>
    <source>
        <strain evidence="3 4">SLHLJ1</strain>
    </source>
</reference>
<gene>
    <name evidence="3" type="ORF">IX53_03120</name>
</gene>
<evidence type="ECO:0000313" key="3">
    <source>
        <dbReference type="EMBL" id="AKI96978.1"/>
    </source>
</evidence>
<dbReference type="NCBIfam" id="NF011405">
    <property type="entry name" value="PRK14830.1"/>
    <property type="match status" value="1"/>
</dbReference>
<dbReference type="PROSITE" id="PS01066">
    <property type="entry name" value="UPP_SYNTHASE"/>
    <property type="match status" value="1"/>
</dbReference>
<name>A0A0G2ZDV5_9BACT</name>
<evidence type="ECO:0000256" key="1">
    <source>
        <dbReference type="ARBA" id="ARBA00022679"/>
    </source>
</evidence>
<dbReference type="RefSeq" id="WP_047754113.1">
    <property type="nucleotide sequence ID" value="NZ_CAJUHA010000019.1"/>
</dbReference>
<dbReference type="Gene3D" id="3.40.1180.10">
    <property type="entry name" value="Decaprenyl diphosphate synthase-like"/>
    <property type="match status" value="1"/>
</dbReference>
<accession>A0A0G2ZDV5</accession>
<dbReference type="PATRIC" id="fig|1330330.3.peg.623"/>
<dbReference type="EC" id="2.5.1.-" evidence="2"/>
<feature type="binding site" evidence="2">
    <location>
        <position position="193"/>
    </location>
    <ligand>
        <name>Mg(2+)</name>
        <dbReference type="ChEBI" id="CHEBI:18420"/>
    </ligand>
</feature>
<comment type="cofactor">
    <cofactor evidence="2">
        <name>Mg(2+)</name>
        <dbReference type="ChEBI" id="CHEBI:18420"/>
    </cofactor>
    <text evidence="2">Binds 2 magnesium ions per subunit.</text>
</comment>
<feature type="binding site" evidence="2">
    <location>
        <begin position="180"/>
        <end position="182"/>
    </location>
    <ligand>
        <name>substrate</name>
    </ligand>
</feature>
<dbReference type="HAMAP" id="MF_01139">
    <property type="entry name" value="ISPT"/>
    <property type="match status" value="1"/>
</dbReference>
<comment type="similarity">
    <text evidence="2">Belongs to the UPP synthase family.</text>
</comment>
<dbReference type="OrthoDB" id="4191603at2"/>
<feature type="active site" description="Proton acceptor" evidence="2">
    <location>
        <position position="60"/>
    </location>
</feature>
<comment type="subunit">
    <text evidence="2">Homodimer.</text>
</comment>
<dbReference type="Proteomes" id="UP000035159">
    <property type="component" value="Chromosome"/>
</dbReference>
<dbReference type="NCBIfam" id="TIGR00055">
    <property type="entry name" value="uppS"/>
    <property type="match status" value="1"/>
</dbReference>
<protein>
    <recommendedName>
        <fullName evidence="2">Isoprenyl transferase</fullName>
        <ecNumber evidence="2">2.5.1.-</ecNumber>
    </recommendedName>
</protein>
<keyword evidence="2" id="KW-0479">Metal-binding</keyword>
<feature type="binding site" evidence="2">
    <location>
        <position position="61"/>
    </location>
    <ligand>
        <name>substrate</name>
    </ligand>
</feature>
<dbReference type="SUPFAM" id="SSF64005">
    <property type="entry name" value="Undecaprenyl diphosphate synthase"/>
    <property type="match status" value="1"/>
</dbReference>
<dbReference type="CDD" id="cd00475">
    <property type="entry name" value="Cis_IPPS"/>
    <property type="match status" value="1"/>
</dbReference>
<dbReference type="InterPro" id="IPR001441">
    <property type="entry name" value="UPP_synth-like"/>
</dbReference>
<dbReference type="GO" id="GO:0045547">
    <property type="term" value="F:ditrans,polycis-polyprenyl diphosphate synthase [(2E,6E)-farnesyl diphosphate specific] activity"/>
    <property type="evidence" value="ECO:0007669"/>
    <property type="project" value="TreeGrafter"/>
</dbReference>
<evidence type="ECO:0000256" key="2">
    <source>
        <dbReference type="HAMAP-Rule" id="MF_01139"/>
    </source>
</evidence>
<dbReference type="InterPro" id="IPR018520">
    <property type="entry name" value="UPP_synth-like_CS"/>
</dbReference>
<comment type="function">
    <text evidence="2">Catalyzes the condensation of isopentenyl diphosphate (IPP) with allylic pyrophosphates generating different type of terpenoids.</text>
</comment>
<feature type="binding site" evidence="2">
    <location>
        <begin position="57"/>
        <end position="59"/>
    </location>
    <ligand>
        <name>substrate</name>
    </ligand>
</feature>
<feature type="binding site" evidence="2">
    <location>
        <begin position="13"/>
        <end position="16"/>
    </location>
    <ligand>
        <name>substrate</name>
    </ligand>
</feature>
<keyword evidence="4" id="KW-1185">Reference proteome</keyword>
<feature type="binding site" evidence="2">
    <location>
        <position position="12"/>
    </location>
    <ligand>
        <name>Mg(2+)</name>
        <dbReference type="ChEBI" id="CHEBI:18420"/>
    </ligand>
</feature>
<dbReference type="EMBL" id="CP011232">
    <property type="protein sequence ID" value="AKI96978.1"/>
    <property type="molecule type" value="Genomic_DNA"/>
</dbReference>
<feature type="binding site" evidence="2">
    <location>
        <position position="25"/>
    </location>
    <ligand>
        <name>substrate</name>
    </ligand>
</feature>
<proteinExistence type="inferred from homology"/>
<feature type="binding site" evidence="2">
    <location>
        <position position="29"/>
    </location>
    <ligand>
        <name>substrate</name>
    </ligand>
</feature>
<feature type="binding site" evidence="2">
    <location>
        <position position="17"/>
    </location>
    <ligand>
        <name>substrate</name>
    </ligand>
</feature>
<dbReference type="GO" id="GO:0000287">
    <property type="term" value="F:magnesium ion binding"/>
    <property type="evidence" value="ECO:0007669"/>
    <property type="project" value="UniProtKB-UniRule"/>
</dbReference>
<dbReference type="STRING" id="1330330.IX53_03120"/>
<sequence>MKVPEHVAIIMDGNGRWAKQRGLNRVEGHKVGAKVAEDVSKWCADLGIKYLTLYAFSTENWKRPEEEIKFLFRLMVEYLGERLEMLLKESVKLRFMGRVEELNEETKQFCRQIEEKTAECNRLNLIVALNYGGRAEIVDAVNKIINEKLVNIDENTIRKHLYLPNVPDPDLIIRTSGEKRLSNFLLWQSSYSELYFTEVLWPDFSRENFIEALEEYSRRKRRYGAVIDNEK</sequence>